<dbReference type="InterPro" id="IPR010836">
    <property type="entry name" value="SapC"/>
</dbReference>
<dbReference type="EMBL" id="JAVDPW010000004">
    <property type="protein sequence ID" value="MDR6290358.1"/>
    <property type="molecule type" value="Genomic_DNA"/>
</dbReference>
<evidence type="ECO:0000313" key="1">
    <source>
        <dbReference type="EMBL" id="MDR6290358.1"/>
    </source>
</evidence>
<dbReference type="Pfam" id="PF07277">
    <property type="entry name" value="SapC"/>
    <property type="match status" value="1"/>
</dbReference>
<proteinExistence type="predicted"/>
<keyword evidence="2" id="KW-1185">Reference proteome</keyword>
<dbReference type="RefSeq" id="WP_309794827.1">
    <property type="nucleotide sequence ID" value="NZ_JAVDPW010000004.1"/>
</dbReference>
<evidence type="ECO:0008006" key="3">
    <source>
        <dbReference type="Google" id="ProtNLM"/>
    </source>
</evidence>
<organism evidence="1 2">
    <name type="scientific">Inquilinus ginsengisoli</name>
    <dbReference type="NCBI Taxonomy" id="363840"/>
    <lineage>
        <taxon>Bacteria</taxon>
        <taxon>Pseudomonadati</taxon>
        <taxon>Pseudomonadota</taxon>
        <taxon>Alphaproteobacteria</taxon>
        <taxon>Rhodospirillales</taxon>
        <taxon>Rhodospirillaceae</taxon>
        <taxon>Inquilinus</taxon>
    </lineage>
</organism>
<sequence length="263" mass="28685">MPEISPPFGYGALKLLDRSDHVRLLGPGQLPPFVSQSQIVPLAYDEIVSAAWHYPIVFVHDPAADQYNVVAVMGLSRNRNSFGGDGGWDPAAYPPAYVRRYPFCMASVVRDDKPDPDLLVCVDADHVSEGPAEGAVRLFLDDGQPTPRWTAIEGFLAAYEADLAAARAFTARLVELDLLETFTANVTRAGAEPFSLTGMWRVNETRLAELDAETVLALHRSGHLARITLQLFSLQRFHNLLQREGEPAVSPPVPAADLAEAVA</sequence>
<evidence type="ECO:0000313" key="2">
    <source>
        <dbReference type="Proteomes" id="UP001262410"/>
    </source>
</evidence>
<gene>
    <name evidence="1" type="ORF">E9232_002879</name>
</gene>
<accession>A0ABU1JP13</accession>
<comment type="caution">
    <text evidence="1">The sequence shown here is derived from an EMBL/GenBank/DDBJ whole genome shotgun (WGS) entry which is preliminary data.</text>
</comment>
<dbReference type="CDD" id="cd15482">
    <property type="entry name" value="Sialidase_non-viral"/>
    <property type="match status" value="1"/>
</dbReference>
<protein>
    <recommendedName>
        <fullName evidence="3">SapC protein</fullName>
    </recommendedName>
</protein>
<reference evidence="1 2" key="1">
    <citation type="submission" date="2023-07" db="EMBL/GenBank/DDBJ databases">
        <title>Sorghum-associated microbial communities from plants grown in Nebraska, USA.</title>
        <authorList>
            <person name="Schachtman D."/>
        </authorList>
    </citation>
    <scope>NUCLEOTIDE SEQUENCE [LARGE SCALE GENOMIC DNA]</scope>
    <source>
        <strain evidence="1 2">584</strain>
    </source>
</reference>
<dbReference type="Proteomes" id="UP001262410">
    <property type="component" value="Unassembled WGS sequence"/>
</dbReference>
<name>A0ABU1JP13_9PROT</name>